<gene>
    <name evidence="7" type="ORF">LPB303_01970</name>
</gene>
<dbReference type="SUPFAM" id="SSF88659">
    <property type="entry name" value="Sigma3 and sigma4 domains of RNA polymerase sigma factors"/>
    <property type="match status" value="1"/>
</dbReference>
<dbReference type="InterPro" id="IPR014284">
    <property type="entry name" value="RNA_pol_sigma-70_dom"/>
</dbReference>
<dbReference type="GO" id="GO:0003677">
    <property type="term" value="F:DNA binding"/>
    <property type="evidence" value="ECO:0007669"/>
    <property type="project" value="InterPro"/>
</dbReference>
<dbReference type="SUPFAM" id="SSF88946">
    <property type="entry name" value="Sigma2 domain of RNA polymerase sigma factors"/>
    <property type="match status" value="1"/>
</dbReference>
<dbReference type="NCBIfam" id="TIGR02937">
    <property type="entry name" value="sigma70-ECF"/>
    <property type="match status" value="1"/>
</dbReference>
<keyword evidence="4" id="KW-0804">Transcription</keyword>
<feature type="domain" description="RNA polymerase sigma-70 region 2" evidence="5">
    <location>
        <begin position="33"/>
        <end position="89"/>
    </location>
</feature>
<keyword evidence="2" id="KW-0805">Transcription regulation</keyword>
<sequence length="175" mass="20742">MSKELNLLILKSKKGNQRAQIKLYDQFCEAMFFISCRYLKNEEEAKDAMQDAFLKAFLNLESYTIERSFGSWLKKIVINTCIDILKKKKIETVSLDHYPLEVLDDNDWNFYVKIDEKEIVDAIDRLKIKYQLVVKLYLLEGYDHSEISDILKIPIKTSRTQLRRGKLELRNLLKI</sequence>
<evidence type="ECO:0000256" key="2">
    <source>
        <dbReference type="ARBA" id="ARBA00023015"/>
    </source>
</evidence>
<dbReference type="PANTHER" id="PTHR43133:SF51">
    <property type="entry name" value="RNA POLYMERASE SIGMA FACTOR"/>
    <property type="match status" value="1"/>
</dbReference>
<comment type="caution">
    <text evidence="7">The sequence shown here is derived from an EMBL/GenBank/DDBJ whole genome shotgun (WGS) entry which is preliminary data.</text>
</comment>
<dbReference type="InterPro" id="IPR007627">
    <property type="entry name" value="RNA_pol_sigma70_r2"/>
</dbReference>
<dbReference type="Gene3D" id="1.10.10.10">
    <property type="entry name" value="Winged helix-like DNA-binding domain superfamily/Winged helix DNA-binding domain"/>
    <property type="match status" value="1"/>
</dbReference>
<comment type="similarity">
    <text evidence="1">Belongs to the sigma-70 factor family. ECF subfamily.</text>
</comment>
<evidence type="ECO:0000256" key="4">
    <source>
        <dbReference type="ARBA" id="ARBA00023163"/>
    </source>
</evidence>
<dbReference type="PANTHER" id="PTHR43133">
    <property type="entry name" value="RNA POLYMERASE ECF-TYPE SIGMA FACTO"/>
    <property type="match status" value="1"/>
</dbReference>
<dbReference type="GO" id="GO:0016987">
    <property type="term" value="F:sigma factor activity"/>
    <property type="evidence" value="ECO:0007669"/>
    <property type="project" value="UniProtKB-KW"/>
</dbReference>
<evidence type="ECO:0000256" key="3">
    <source>
        <dbReference type="ARBA" id="ARBA00023082"/>
    </source>
</evidence>
<dbReference type="InterPro" id="IPR036388">
    <property type="entry name" value="WH-like_DNA-bd_sf"/>
</dbReference>
<proteinExistence type="inferred from homology"/>
<name>A0A176TG01_9FLAO</name>
<organism evidence="7 8">
    <name type="scientific">Polaribacter atrinae</name>
    <dbReference type="NCBI Taxonomy" id="1333662"/>
    <lineage>
        <taxon>Bacteria</taxon>
        <taxon>Pseudomonadati</taxon>
        <taxon>Bacteroidota</taxon>
        <taxon>Flavobacteriia</taxon>
        <taxon>Flavobacteriales</taxon>
        <taxon>Flavobacteriaceae</taxon>
    </lineage>
</organism>
<evidence type="ECO:0000313" key="8">
    <source>
        <dbReference type="Proteomes" id="UP000076923"/>
    </source>
</evidence>
<dbReference type="InterPro" id="IPR013249">
    <property type="entry name" value="RNA_pol_sigma70_r4_t2"/>
</dbReference>
<protein>
    <submittedName>
        <fullName evidence="7">RNA polymerase subunit sigma-70</fullName>
    </submittedName>
</protein>
<evidence type="ECO:0000313" key="7">
    <source>
        <dbReference type="EMBL" id="OAD46325.1"/>
    </source>
</evidence>
<keyword evidence="8" id="KW-1185">Reference proteome</keyword>
<dbReference type="InterPro" id="IPR039425">
    <property type="entry name" value="RNA_pol_sigma-70-like"/>
</dbReference>
<feature type="domain" description="RNA polymerase sigma factor 70 region 4 type 2" evidence="6">
    <location>
        <begin position="118"/>
        <end position="169"/>
    </location>
</feature>
<dbReference type="STRING" id="1333662.LPB303_01970"/>
<evidence type="ECO:0000259" key="5">
    <source>
        <dbReference type="Pfam" id="PF04542"/>
    </source>
</evidence>
<dbReference type="RefSeq" id="WP_068447601.1">
    <property type="nucleotide sequence ID" value="NZ_CP150660.1"/>
</dbReference>
<dbReference type="InterPro" id="IPR013324">
    <property type="entry name" value="RNA_pol_sigma_r3/r4-like"/>
</dbReference>
<dbReference type="Proteomes" id="UP000076923">
    <property type="component" value="Unassembled WGS sequence"/>
</dbReference>
<dbReference type="Pfam" id="PF04542">
    <property type="entry name" value="Sigma70_r2"/>
    <property type="match status" value="1"/>
</dbReference>
<dbReference type="GO" id="GO:0006352">
    <property type="term" value="P:DNA-templated transcription initiation"/>
    <property type="evidence" value="ECO:0007669"/>
    <property type="project" value="InterPro"/>
</dbReference>
<accession>A0A176TG01</accession>
<dbReference type="Pfam" id="PF08281">
    <property type="entry name" value="Sigma70_r4_2"/>
    <property type="match status" value="1"/>
</dbReference>
<evidence type="ECO:0000256" key="1">
    <source>
        <dbReference type="ARBA" id="ARBA00010641"/>
    </source>
</evidence>
<dbReference type="InterPro" id="IPR013325">
    <property type="entry name" value="RNA_pol_sigma_r2"/>
</dbReference>
<dbReference type="Gene3D" id="1.10.1740.10">
    <property type="match status" value="1"/>
</dbReference>
<reference evidence="7 8" key="1">
    <citation type="submission" date="2016-02" db="EMBL/GenBank/DDBJ databases">
        <title>Draft genome sequence of Polaribacter atrinae KACC17473.</title>
        <authorList>
            <person name="Shin S.-K."/>
            <person name="Yi H."/>
        </authorList>
    </citation>
    <scope>NUCLEOTIDE SEQUENCE [LARGE SCALE GENOMIC DNA]</scope>
    <source>
        <strain evidence="7 8">KACC 17473</strain>
    </source>
</reference>
<dbReference type="EMBL" id="LVWE01000003">
    <property type="protein sequence ID" value="OAD46325.1"/>
    <property type="molecule type" value="Genomic_DNA"/>
</dbReference>
<evidence type="ECO:0000259" key="6">
    <source>
        <dbReference type="Pfam" id="PF08281"/>
    </source>
</evidence>
<dbReference type="OrthoDB" id="1160671at2"/>
<keyword evidence="3" id="KW-0731">Sigma factor</keyword>
<dbReference type="AlphaFoldDB" id="A0A176TG01"/>